<accession>A0A1Y3BR48</accession>
<keyword evidence="3" id="KW-1185">Reference proteome</keyword>
<feature type="region of interest" description="Disordered" evidence="1">
    <location>
        <begin position="164"/>
        <end position="196"/>
    </location>
</feature>
<feature type="non-terminal residue" evidence="2">
    <location>
        <position position="1"/>
    </location>
</feature>
<reference evidence="2 3" key="1">
    <citation type="submission" date="2017-03" db="EMBL/GenBank/DDBJ databases">
        <title>Genome Survey of Euroglyphus maynei.</title>
        <authorList>
            <person name="Arlian L.G."/>
            <person name="Morgan M.S."/>
            <person name="Rider S.D."/>
        </authorList>
    </citation>
    <scope>NUCLEOTIDE SEQUENCE [LARGE SCALE GENOMIC DNA]</scope>
    <source>
        <strain evidence="2">Arlian Lab</strain>
        <tissue evidence="2">Whole body</tissue>
    </source>
</reference>
<comment type="caution">
    <text evidence="2">The sequence shown here is derived from an EMBL/GenBank/DDBJ whole genome shotgun (WGS) entry which is preliminary data.</text>
</comment>
<organism evidence="2 3">
    <name type="scientific">Euroglyphus maynei</name>
    <name type="common">Mayne's house dust mite</name>
    <dbReference type="NCBI Taxonomy" id="6958"/>
    <lineage>
        <taxon>Eukaryota</taxon>
        <taxon>Metazoa</taxon>
        <taxon>Ecdysozoa</taxon>
        <taxon>Arthropoda</taxon>
        <taxon>Chelicerata</taxon>
        <taxon>Arachnida</taxon>
        <taxon>Acari</taxon>
        <taxon>Acariformes</taxon>
        <taxon>Sarcoptiformes</taxon>
        <taxon>Astigmata</taxon>
        <taxon>Psoroptidia</taxon>
        <taxon>Analgoidea</taxon>
        <taxon>Pyroglyphidae</taxon>
        <taxon>Pyroglyphinae</taxon>
        <taxon>Euroglyphus</taxon>
    </lineage>
</organism>
<dbReference type="AlphaFoldDB" id="A0A1Y3BR48"/>
<feature type="region of interest" description="Disordered" evidence="1">
    <location>
        <begin position="26"/>
        <end position="48"/>
    </location>
</feature>
<dbReference type="EMBL" id="MUJZ01003679">
    <property type="protein sequence ID" value="OTF83449.1"/>
    <property type="molecule type" value="Genomic_DNA"/>
</dbReference>
<gene>
    <name evidence="2" type="ORF">BLA29_010702</name>
</gene>
<feature type="region of interest" description="Disordered" evidence="1">
    <location>
        <begin position="84"/>
        <end position="126"/>
    </location>
</feature>
<sequence>PSQIKRAPPRLKLVKKSLSLDQQLRGASQERIWDSDHSLNSTPNSSISNLRSRYAYAGGYESDSSGSGIFPLSNTMLRLRPGFSKDSSFAGGSDSDTSAVSSAEPKKTLKERFKIRKSSKSSDDEALKQKLALQGFEKSPIELAKQREKKEKSLRYKISKTLSKTFSRSSSALPEIESTSRTKSPTRSKSPEMKKV</sequence>
<evidence type="ECO:0000313" key="3">
    <source>
        <dbReference type="Proteomes" id="UP000194236"/>
    </source>
</evidence>
<feature type="compositionally biased region" description="Polar residues" evidence="1">
    <location>
        <begin position="38"/>
        <end position="48"/>
    </location>
</feature>
<dbReference type="Proteomes" id="UP000194236">
    <property type="component" value="Unassembled WGS sequence"/>
</dbReference>
<evidence type="ECO:0000313" key="2">
    <source>
        <dbReference type="EMBL" id="OTF83449.1"/>
    </source>
</evidence>
<feature type="compositionally biased region" description="Low complexity" evidence="1">
    <location>
        <begin position="179"/>
        <end position="188"/>
    </location>
</feature>
<name>A0A1Y3BR48_EURMA</name>
<proteinExistence type="predicted"/>
<protein>
    <submittedName>
        <fullName evidence="2">Uncharacterized protein</fullName>
    </submittedName>
</protein>
<evidence type="ECO:0000256" key="1">
    <source>
        <dbReference type="SAM" id="MobiDB-lite"/>
    </source>
</evidence>